<reference evidence="2 3" key="1">
    <citation type="journal article" date="2019" name="Nat. Med.">
        <title>A library of human gut bacterial isolates paired with longitudinal multiomics data enables mechanistic microbiome research.</title>
        <authorList>
            <person name="Poyet M."/>
            <person name="Groussin M."/>
            <person name="Gibbons S.M."/>
            <person name="Avila-Pacheco J."/>
            <person name="Jiang X."/>
            <person name="Kearney S.M."/>
            <person name="Perrotta A.R."/>
            <person name="Berdy B."/>
            <person name="Zhao S."/>
            <person name="Lieberman T.D."/>
            <person name="Swanson P.K."/>
            <person name="Smith M."/>
            <person name="Roesemann S."/>
            <person name="Alexander J.E."/>
            <person name="Rich S.A."/>
            <person name="Livny J."/>
            <person name="Vlamakis H."/>
            <person name="Clish C."/>
            <person name="Bullock K."/>
            <person name="Deik A."/>
            <person name="Scott J."/>
            <person name="Pierce K.A."/>
            <person name="Xavier R.J."/>
            <person name="Alm E.J."/>
        </authorList>
    </citation>
    <scope>NUCLEOTIDE SEQUENCE [LARGE SCALE GENOMIC DNA]</scope>
    <source>
        <strain evidence="2 3">BIOML-A11</strain>
    </source>
</reference>
<name>A0A6L5T784_9FIRM</name>
<feature type="compositionally biased region" description="Pro residues" evidence="1">
    <location>
        <begin position="75"/>
        <end position="88"/>
    </location>
</feature>
<feature type="region of interest" description="Disordered" evidence="1">
    <location>
        <begin position="53"/>
        <end position="100"/>
    </location>
</feature>
<feature type="compositionally biased region" description="Low complexity" evidence="1">
    <location>
        <begin position="53"/>
        <end position="74"/>
    </location>
</feature>
<evidence type="ECO:0000256" key="1">
    <source>
        <dbReference type="SAM" id="MobiDB-lite"/>
    </source>
</evidence>
<proteinExistence type="predicted"/>
<feature type="compositionally biased region" description="Low complexity" evidence="1">
    <location>
        <begin position="89"/>
        <end position="100"/>
    </location>
</feature>
<sequence>MEITVTVNAPELAGAITKLALAIEGAALNKNGEITIPAGTTATVQSVERVVQPTTAAAPQQTAPAPQPQAQTIPMPQPTAPVPQPQAPTPAQQTTAQPQQKALTLNDIATAGAGLVDQGKMQQVIELLGKYGVQAITQLQPTQFDAFAGELRALGAAI</sequence>
<comment type="caution">
    <text evidence="2">The sequence shown here is derived from an EMBL/GenBank/DDBJ whole genome shotgun (WGS) entry which is preliminary data.</text>
</comment>
<accession>A0A6L5T784</accession>
<evidence type="ECO:0000313" key="3">
    <source>
        <dbReference type="Proteomes" id="UP000479563"/>
    </source>
</evidence>
<dbReference type="EMBL" id="WKQP01000010">
    <property type="protein sequence ID" value="MSC60075.1"/>
    <property type="molecule type" value="Genomic_DNA"/>
</dbReference>
<dbReference type="Proteomes" id="UP000479563">
    <property type="component" value="Unassembled WGS sequence"/>
</dbReference>
<dbReference type="AlphaFoldDB" id="A0A6L5T784"/>
<protein>
    <submittedName>
        <fullName evidence="2">Uncharacterized protein</fullName>
    </submittedName>
</protein>
<organism evidence="2 3">
    <name type="scientific">Agathobacter rectalis</name>
    <dbReference type="NCBI Taxonomy" id="39491"/>
    <lineage>
        <taxon>Bacteria</taxon>
        <taxon>Bacillati</taxon>
        <taxon>Bacillota</taxon>
        <taxon>Clostridia</taxon>
        <taxon>Lachnospirales</taxon>
        <taxon>Lachnospiraceae</taxon>
        <taxon>Agathobacter</taxon>
    </lineage>
</organism>
<dbReference type="RefSeq" id="WP_154266895.1">
    <property type="nucleotide sequence ID" value="NZ_WKQP01000010.1"/>
</dbReference>
<gene>
    <name evidence="2" type="ORF">GKE07_07665</name>
</gene>
<evidence type="ECO:0000313" key="2">
    <source>
        <dbReference type="EMBL" id="MSC60075.1"/>
    </source>
</evidence>